<gene>
    <name evidence="5" type="ORF">CLUP02_13047</name>
</gene>
<dbReference type="Proteomes" id="UP000830671">
    <property type="component" value="Chromosome 6"/>
</dbReference>
<dbReference type="KEGG" id="clup:CLUP02_13047"/>
<keyword evidence="3" id="KW-0436">Ligase</keyword>
<reference evidence="5" key="1">
    <citation type="journal article" date="2021" name="Mol. Plant Microbe Interact.">
        <title>Complete Genome Sequence of the Plant-Pathogenic Fungus Colletotrichum lupini.</title>
        <authorList>
            <person name="Baroncelli R."/>
            <person name="Pensec F."/>
            <person name="Da Lio D."/>
            <person name="Boufleur T."/>
            <person name="Vicente I."/>
            <person name="Sarrocco S."/>
            <person name="Picot A."/>
            <person name="Baraldi E."/>
            <person name="Sukno S."/>
            <person name="Thon M."/>
            <person name="Le Floch G."/>
        </authorList>
    </citation>
    <scope>NUCLEOTIDE SEQUENCE</scope>
    <source>
        <strain evidence="5">IMI 504893</strain>
    </source>
</reference>
<keyword evidence="6" id="KW-1185">Reference proteome</keyword>
<dbReference type="GeneID" id="73347015"/>
<dbReference type="GO" id="GO:0031177">
    <property type="term" value="F:phosphopantetheine binding"/>
    <property type="evidence" value="ECO:0007669"/>
    <property type="project" value="TreeGrafter"/>
</dbReference>
<dbReference type="GO" id="GO:0044550">
    <property type="term" value="P:secondary metabolite biosynthetic process"/>
    <property type="evidence" value="ECO:0007669"/>
    <property type="project" value="TreeGrafter"/>
</dbReference>
<keyword evidence="2" id="KW-0597">Phosphoprotein</keyword>
<dbReference type="GO" id="GO:0016874">
    <property type="term" value="F:ligase activity"/>
    <property type="evidence" value="ECO:0007669"/>
    <property type="project" value="UniProtKB-KW"/>
</dbReference>
<dbReference type="InterPro" id="IPR042099">
    <property type="entry name" value="ANL_N_sf"/>
</dbReference>
<dbReference type="Gene3D" id="3.40.50.12780">
    <property type="entry name" value="N-terminal domain of ligase-like"/>
    <property type="match status" value="1"/>
</dbReference>
<evidence type="ECO:0000256" key="3">
    <source>
        <dbReference type="ARBA" id="ARBA00022598"/>
    </source>
</evidence>
<dbReference type="EMBL" id="CP019478">
    <property type="protein sequence ID" value="UQC87542.1"/>
    <property type="molecule type" value="Genomic_DNA"/>
</dbReference>
<proteinExistence type="predicted"/>
<evidence type="ECO:0000259" key="4">
    <source>
        <dbReference type="Pfam" id="PF00501"/>
    </source>
</evidence>
<dbReference type="PANTHER" id="PTHR45527:SF16">
    <property type="entry name" value="NONRIBOSOMAL PEPTIDE SYNTHASE ATNA-RELATED"/>
    <property type="match status" value="1"/>
</dbReference>
<dbReference type="GO" id="GO:0043041">
    <property type="term" value="P:amino acid activation for nonribosomal peptide biosynthetic process"/>
    <property type="evidence" value="ECO:0007669"/>
    <property type="project" value="TreeGrafter"/>
</dbReference>
<evidence type="ECO:0000256" key="1">
    <source>
        <dbReference type="ARBA" id="ARBA00022450"/>
    </source>
</evidence>
<dbReference type="PANTHER" id="PTHR45527">
    <property type="entry name" value="NONRIBOSOMAL PEPTIDE SYNTHETASE"/>
    <property type="match status" value="1"/>
</dbReference>
<dbReference type="SUPFAM" id="SSF56801">
    <property type="entry name" value="Acetyl-CoA synthetase-like"/>
    <property type="match status" value="1"/>
</dbReference>
<evidence type="ECO:0000313" key="5">
    <source>
        <dbReference type="EMBL" id="UQC87542.1"/>
    </source>
</evidence>
<dbReference type="InterPro" id="IPR000873">
    <property type="entry name" value="AMP-dep_synth/lig_dom"/>
</dbReference>
<sequence>MTANAACSVEDFDTILAWNGAEHSSHDECLHWHFEKQATSQPNTPAILSTHQAYTYGELEATTARLAKHLSQECGVGPEVIVPVCFPKSAFAIVAMLSILRAGGAYTALDPEYPDTRIQEIVQQTQATFAVVSPDLVDRFEGLVQNVVPISQDHLLISIPITG</sequence>
<dbReference type="AlphaFoldDB" id="A0A9Q8T3D7"/>
<feature type="domain" description="AMP-dependent synthetase/ligase" evidence="4">
    <location>
        <begin position="34"/>
        <end position="139"/>
    </location>
</feature>
<protein>
    <recommendedName>
        <fullName evidence="4">AMP-dependent synthetase/ligase domain-containing protein</fullName>
    </recommendedName>
</protein>
<name>A0A9Q8T3D7_9PEZI</name>
<organism evidence="5 6">
    <name type="scientific">Colletotrichum lupini</name>
    <dbReference type="NCBI Taxonomy" id="145971"/>
    <lineage>
        <taxon>Eukaryota</taxon>
        <taxon>Fungi</taxon>
        <taxon>Dikarya</taxon>
        <taxon>Ascomycota</taxon>
        <taxon>Pezizomycotina</taxon>
        <taxon>Sordariomycetes</taxon>
        <taxon>Hypocreomycetidae</taxon>
        <taxon>Glomerellales</taxon>
        <taxon>Glomerellaceae</taxon>
        <taxon>Colletotrichum</taxon>
        <taxon>Colletotrichum acutatum species complex</taxon>
    </lineage>
</organism>
<dbReference type="GO" id="GO:0005737">
    <property type="term" value="C:cytoplasm"/>
    <property type="evidence" value="ECO:0007669"/>
    <property type="project" value="TreeGrafter"/>
</dbReference>
<dbReference type="RefSeq" id="XP_049149151.1">
    <property type="nucleotide sequence ID" value="XM_049292005.1"/>
</dbReference>
<keyword evidence="1" id="KW-0596">Phosphopantetheine</keyword>
<evidence type="ECO:0000313" key="6">
    <source>
        <dbReference type="Proteomes" id="UP000830671"/>
    </source>
</evidence>
<evidence type="ECO:0000256" key="2">
    <source>
        <dbReference type="ARBA" id="ARBA00022553"/>
    </source>
</evidence>
<accession>A0A9Q8T3D7</accession>
<dbReference type="Pfam" id="PF00501">
    <property type="entry name" value="AMP-binding"/>
    <property type="match status" value="1"/>
</dbReference>